<protein>
    <recommendedName>
        <fullName evidence="3">Nuclease HARBI1</fullName>
    </recommendedName>
</protein>
<proteinExistence type="predicted"/>
<organism evidence="1 2">
    <name type="scientific">Acyrthosiphon pisum</name>
    <name type="common">Pea aphid</name>
    <dbReference type="NCBI Taxonomy" id="7029"/>
    <lineage>
        <taxon>Eukaryota</taxon>
        <taxon>Metazoa</taxon>
        <taxon>Ecdysozoa</taxon>
        <taxon>Arthropoda</taxon>
        <taxon>Hexapoda</taxon>
        <taxon>Insecta</taxon>
        <taxon>Pterygota</taxon>
        <taxon>Neoptera</taxon>
        <taxon>Paraneoptera</taxon>
        <taxon>Hemiptera</taxon>
        <taxon>Sternorrhyncha</taxon>
        <taxon>Aphidomorpha</taxon>
        <taxon>Aphidoidea</taxon>
        <taxon>Aphididae</taxon>
        <taxon>Macrosiphini</taxon>
        <taxon>Acyrthosiphon</taxon>
    </lineage>
</organism>
<dbReference type="AlphaFoldDB" id="A0A8R2FDJ3"/>
<name>A0A8R2FDJ3_ACYPI</name>
<sequence>MGTHKELDSLKLQLLKDFLLNKNKLSSYIVQGFPTHKRTLFDIITSTLNDENDDDDEMNVFIRFERQVRSKIKNFTEVTVLDMTDKDFKIHFRLTRESIEILIFNLGPLLSNSKFKCSIEKQILVFTWYMANCETHRQIANRFNLSDSTSHGIIINCLLQINTLNRVFIQWPSGQRAIETVEKFNALRQTSFPNVIGAVDGCHIAILAPWEKRSVMPKLDRNMFYNRKQVPSVLLQVIVNADQIFIECFEKAQ</sequence>
<reference evidence="2" key="1">
    <citation type="submission" date="2010-06" db="EMBL/GenBank/DDBJ databases">
        <authorList>
            <person name="Jiang H."/>
            <person name="Abraham K."/>
            <person name="Ali S."/>
            <person name="Alsbrooks S.L."/>
            <person name="Anim B.N."/>
            <person name="Anosike U.S."/>
            <person name="Attaway T."/>
            <person name="Bandaranaike D.P."/>
            <person name="Battles P.K."/>
            <person name="Bell S.N."/>
            <person name="Bell A.V."/>
            <person name="Beltran B."/>
            <person name="Bickham C."/>
            <person name="Bustamante Y."/>
            <person name="Caleb T."/>
            <person name="Canada A."/>
            <person name="Cardenas V."/>
            <person name="Carter K."/>
            <person name="Chacko J."/>
            <person name="Chandrabose M.N."/>
            <person name="Chavez D."/>
            <person name="Chavez A."/>
            <person name="Chen L."/>
            <person name="Chu H.-S."/>
            <person name="Claassen K.J."/>
            <person name="Cockrell R."/>
            <person name="Collins M."/>
            <person name="Cooper J.A."/>
            <person name="Cree A."/>
            <person name="Curry S.M."/>
            <person name="Da Y."/>
            <person name="Dao M.D."/>
            <person name="Das B."/>
            <person name="Davila M.-L."/>
            <person name="Davy-Carroll L."/>
            <person name="Denson S."/>
            <person name="Dinh H."/>
            <person name="Ebong V.E."/>
            <person name="Edwards J.R."/>
            <person name="Egan A."/>
            <person name="El-Daye J."/>
            <person name="Escobedo L."/>
            <person name="Fernandez S."/>
            <person name="Fernando P.R."/>
            <person name="Flagg N."/>
            <person name="Forbes L.D."/>
            <person name="Fowler R.G."/>
            <person name="Fu Q."/>
            <person name="Gabisi R.A."/>
            <person name="Ganer J."/>
            <person name="Garbino Pronczuk A."/>
            <person name="Garcia R.M."/>
            <person name="Garner T."/>
            <person name="Garrett T.E."/>
            <person name="Gonzalez D.A."/>
            <person name="Hamid H."/>
            <person name="Hawkins E.S."/>
            <person name="Hirani K."/>
            <person name="Hogues M.E."/>
            <person name="Hollins B."/>
            <person name="Hsiao C.-H."/>
            <person name="Jabil R."/>
            <person name="James M.L."/>
            <person name="Jhangiani S.N."/>
            <person name="Johnson B."/>
            <person name="Johnson Q."/>
            <person name="Joshi V."/>
            <person name="Kalu J.B."/>
            <person name="Kam C."/>
            <person name="Kashfia A."/>
            <person name="Keebler J."/>
            <person name="Kisamo H."/>
            <person name="Kovar C.L."/>
            <person name="Lago L.A."/>
            <person name="Lai C.-Y."/>
            <person name="Laidlaw J."/>
            <person name="Lara F."/>
            <person name="Le T.-K."/>
            <person name="Lee S.L."/>
            <person name="Legall F.H."/>
            <person name="Lemon S.J."/>
            <person name="Lewis L.R."/>
            <person name="Li B."/>
            <person name="Liu Y."/>
            <person name="Liu Y.-S."/>
            <person name="Lopez J."/>
            <person name="Lozado R.J."/>
            <person name="Lu J."/>
            <person name="Madu R.C."/>
            <person name="Maheshwari M."/>
            <person name="Maheshwari R."/>
            <person name="Malloy K."/>
            <person name="Martinez E."/>
            <person name="Mathew T."/>
            <person name="Mercado I.C."/>
            <person name="Mercado C."/>
            <person name="Meyer B."/>
            <person name="Montgomery K."/>
            <person name="Morgan M.B."/>
            <person name="Munidasa M."/>
            <person name="Nazareth L.V."/>
            <person name="Nelson J."/>
            <person name="Ng B.M."/>
            <person name="Nguyen N.B."/>
            <person name="Nguyen P.Q."/>
            <person name="Nguyen T."/>
            <person name="Obregon M."/>
            <person name="Okwuonu G.O."/>
            <person name="Onwere C.G."/>
            <person name="Orozco G."/>
            <person name="Parra A."/>
            <person name="Patel S."/>
            <person name="Patil S."/>
            <person name="Perez A."/>
            <person name="Perez Y."/>
            <person name="Pham C."/>
            <person name="Primus E.L."/>
            <person name="Pu L.-L."/>
            <person name="Puazo M."/>
            <person name="Qin X."/>
            <person name="Quiroz J.B."/>
            <person name="Reese J."/>
            <person name="Richards S."/>
            <person name="Rives C.M."/>
            <person name="Robberts R."/>
            <person name="Ruiz S.J."/>
            <person name="Ruiz M.J."/>
            <person name="Santibanez J."/>
            <person name="Schneider B.W."/>
            <person name="Sisson I."/>
            <person name="Smith M."/>
            <person name="Sodergren E."/>
            <person name="Song X.-Z."/>
            <person name="Song B.B."/>
            <person name="Summersgill H."/>
            <person name="Thelus R."/>
            <person name="Thornton R.D."/>
            <person name="Trejos Z.Y."/>
            <person name="Usmani K."/>
            <person name="Vattathil S."/>
            <person name="Villasana D."/>
            <person name="Walker D.L."/>
            <person name="Wang S."/>
            <person name="Wang K."/>
            <person name="White C.S."/>
            <person name="Williams A.C."/>
            <person name="Williamson J."/>
            <person name="Wilson K."/>
            <person name="Woghiren I.O."/>
            <person name="Woodworth J.R."/>
            <person name="Worley K.C."/>
            <person name="Wright R.A."/>
            <person name="Wu W."/>
            <person name="Young L."/>
            <person name="Zhang L."/>
            <person name="Zhang J."/>
            <person name="Zhu Y."/>
            <person name="Muzny D.M."/>
            <person name="Weinstock G."/>
            <person name="Gibbs R.A."/>
        </authorList>
    </citation>
    <scope>NUCLEOTIDE SEQUENCE [LARGE SCALE GENOMIC DNA]</scope>
    <source>
        <strain evidence="2">LSR1</strain>
    </source>
</reference>
<dbReference type="GeneID" id="103312014"/>
<dbReference type="Proteomes" id="UP000007819">
    <property type="component" value="Unassembled WGS sequence"/>
</dbReference>
<dbReference type="OrthoDB" id="6773865at2759"/>
<evidence type="ECO:0008006" key="3">
    <source>
        <dbReference type="Google" id="ProtNLM"/>
    </source>
</evidence>
<evidence type="ECO:0000313" key="2">
    <source>
        <dbReference type="Proteomes" id="UP000007819"/>
    </source>
</evidence>
<dbReference type="KEGG" id="api:103312014"/>
<accession>A0A8R2FDJ3</accession>
<evidence type="ECO:0000313" key="1">
    <source>
        <dbReference type="EnsemblMetazoa" id="XP_008190210.1"/>
    </source>
</evidence>
<keyword evidence="2" id="KW-1185">Reference proteome</keyword>
<dbReference type="EnsemblMetazoa" id="XM_008191988.1">
    <property type="protein sequence ID" value="XP_008190210.1"/>
    <property type="gene ID" value="LOC103312014"/>
</dbReference>
<reference evidence="1" key="2">
    <citation type="submission" date="2022-06" db="UniProtKB">
        <authorList>
            <consortium name="EnsemblMetazoa"/>
        </authorList>
    </citation>
    <scope>IDENTIFICATION</scope>
</reference>
<dbReference type="RefSeq" id="XP_008190210.1">
    <property type="nucleotide sequence ID" value="XM_008191988.1"/>
</dbReference>